<keyword evidence="2" id="KW-1185">Reference proteome</keyword>
<protein>
    <submittedName>
        <fullName evidence="1">Uncharacterized protein</fullName>
    </submittedName>
</protein>
<evidence type="ECO:0000313" key="1">
    <source>
        <dbReference type="EMBL" id="PKU41452.1"/>
    </source>
</evidence>
<evidence type="ECO:0000313" key="2">
    <source>
        <dbReference type="Proteomes" id="UP000233556"/>
    </source>
</evidence>
<dbReference type="Proteomes" id="UP000233556">
    <property type="component" value="Unassembled WGS sequence"/>
</dbReference>
<dbReference type="AlphaFoldDB" id="A0A2I0U608"/>
<reference evidence="2" key="2">
    <citation type="submission" date="2017-12" db="EMBL/GenBank/DDBJ databases">
        <title>Genome sequence of the Bar-tailed Godwit (Limosa lapponica baueri).</title>
        <authorList>
            <person name="Lima N.C.B."/>
            <person name="Parody-Merino A.M."/>
            <person name="Battley P.F."/>
            <person name="Fidler A.E."/>
            <person name="Prosdocimi F."/>
        </authorList>
    </citation>
    <scope>NUCLEOTIDE SEQUENCE [LARGE SCALE GENOMIC DNA]</scope>
</reference>
<accession>A0A2I0U608</accession>
<name>A0A2I0U608_LIMLA</name>
<organism evidence="1 2">
    <name type="scientific">Limosa lapponica baueri</name>
    <dbReference type="NCBI Taxonomy" id="1758121"/>
    <lineage>
        <taxon>Eukaryota</taxon>
        <taxon>Metazoa</taxon>
        <taxon>Chordata</taxon>
        <taxon>Craniata</taxon>
        <taxon>Vertebrata</taxon>
        <taxon>Euteleostomi</taxon>
        <taxon>Archelosauria</taxon>
        <taxon>Archosauria</taxon>
        <taxon>Dinosauria</taxon>
        <taxon>Saurischia</taxon>
        <taxon>Theropoda</taxon>
        <taxon>Coelurosauria</taxon>
        <taxon>Aves</taxon>
        <taxon>Neognathae</taxon>
        <taxon>Neoaves</taxon>
        <taxon>Charadriiformes</taxon>
        <taxon>Scolopacidae</taxon>
        <taxon>Limosa</taxon>
    </lineage>
</organism>
<dbReference type="EMBL" id="KZ506115">
    <property type="protein sequence ID" value="PKU41452.1"/>
    <property type="molecule type" value="Genomic_DNA"/>
</dbReference>
<gene>
    <name evidence="1" type="ORF">llap_8243</name>
</gene>
<reference evidence="2" key="1">
    <citation type="submission" date="2017-11" db="EMBL/GenBank/DDBJ databases">
        <authorList>
            <person name="Lima N.C."/>
            <person name="Parody-Merino A.M."/>
            <person name="Battley P.F."/>
            <person name="Fidler A.E."/>
            <person name="Prosdocimi F."/>
        </authorList>
    </citation>
    <scope>NUCLEOTIDE SEQUENCE [LARGE SCALE GENOMIC DNA]</scope>
</reference>
<sequence length="104" mass="12054">MSPQLREHLLPLGSQKGVAVLDFAWLFLSEAVTKSQFWCFHYLRHLTEGWWVCKGWQVAGEALSHGSSDFAGIWRREVVESTEEEDEDGKETEMVHMHKCCLSW</sequence>
<proteinExistence type="predicted"/>